<keyword evidence="5" id="KW-1185">Reference proteome</keyword>
<dbReference type="PANTHER" id="PTHR46207">
    <property type="entry name" value="PROTEIN RCC2"/>
    <property type="match status" value="1"/>
</dbReference>
<dbReference type="PANTHER" id="PTHR46207:SF1">
    <property type="entry name" value="PROTEIN RCC2"/>
    <property type="match status" value="1"/>
</dbReference>
<dbReference type="Pfam" id="PF25390">
    <property type="entry name" value="WD40_RLD"/>
    <property type="match status" value="1"/>
</dbReference>
<dbReference type="InterPro" id="IPR009091">
    <property type="entry name" value="RCC1/BLIP-II"/>
</dbReference>
<dbReference type="PROSITE" id="PS50012">
    <property type="entry name" value="RCC1_3"/>
    <property type="match status" value="5"/>
</dbReference>
<sequence>MPPKKRTGGDPGSGTQQKRRRKKKATNGDAEDDSEEENNGNNSGGEYEEEDGQGDAQVIIEGSKVTGEVLFSGASNWDMVGRSKLPKDAKNGGGPNLWAPHRIASLTGVKVRSIITGCLACHNLIITAEGKVYSWGRNDKGQLGHGDTKRRDIPTIIESLKDENIISAAVGKNHTLILNDRGVVYACGDNKMGQIGIGSQAQSMITTPARIKYKGPPIRRIACGGEFCMISDIRGNLYSFGCPEYGQLGHNTDGKYFVTSNKLSYECELRPRRVHVFIEKSRDGHVSGMSDVEIVDIACGQNHTLALDSKKRVFTWGFGGYGRLGHSEPKDEHVPRHLKWFDTPSKQVVMINCGSTFSIAKTEVEYTYLWGQTKATGEAAMYPKAISDLNGWKVRSVGCSNKSIVVAADESLISWGPSPTYGELCYGENKPKSSTQAQEVKSINTTYILQVACGYGHTLLLARADSEEDTKCLEKIPIFTP</sequence>
<dbReference type="InterPro" id="IPR000408">
    <property type="entry name" value="Reg_chr_condens"/>
</dbReference>
<dbReference type="PRINTS" id="PR00633">
    <property type="entry name" value="RCCNDNSATION"/>
</dbReference>
<name>A0A8J1XYT9_OWEFU</name>
<dbReference type="Proteomes" id="UP000749559">
    <property type="component" value="Unassembled WGS sequence"/>
</dbReference>
<accession>A0A8J1XYT9</accession>
<comment type="caution">
    <text evidence="4">The sequence shown here is derived from an EMBL/GenBank/DDBJ whole genome shotgun (WGS) entry which is preliminary data.</text>
</comment>
<evidence type="ECO:0000256" key="1">
    <source>
        <dbReference type="ARBA" id="ARBA00022737"/>
    </source>
</evidence>
<dbReference type="PROSITE" id="PS00626">
    <property type="entry name" value="RCC1_2"/>
    <property type="match status" value="2"/>
</dbReference>
<dbReference type="InterPro" id="IPR028641">
    <property type="entry name" value="RCC2"/>
</dbReference>
<dbReference type="Gene3D" id="2.130.10.30">
    <property type="entry name" value="Regulator of chromosome condensation 1/beta-lactamase-inhibitor protein II"/>
    <property type="match status" value="2"/>
</dbReference>
<keyword evidence="1" id="KW-0677">Repeat</keyword>
<evidence type="ECO:0000313" key="4">
    <source>
        <dbReference type="EMBL" id="CAH1774062.1"/>
    </source>
</evidence>
<feature type="compositionally biased region" description="Acidic residues" evidence="2">
    <location>
        <begin position="29"/>
        <end position="38"/>
    </location>
</feature>
<dbReference type="SUPFAM" id="SSF50985">
    <property type="entry name" value="RCC1/BLIP-II"/>
    <property type="match status" value="1"/>
</dbReference>
<evidence type="ECO:0000259" key="3">
    <source>
        <dbReference type="Pfam" id="PF25390"/>
    </source>
</evidence>
<gene>
    <name evidence="4" type="ORF">OFUS_LOCUS1583</name>
</gene>
<feature type="region of interest" description="Disordered" evidence="2">
    <location>
        <begin position="1"/>
        <end position="53"/>
    </location>
</feature>
<protein>
    <recommendedName>
        <fullName evidence="3">RCC1-like domain-containing protein</fullName>
    </recommendedName>
</protein>
<dbReference type="GO" id="GO:0031267">
    <property type="term" value="F:small GTPase binding"/>
    <property type="evidence" value="ECO:0007669"/>
    <property type="project" value="TreeGrafter"/>
</dbReference>
<dbReference type="AlphaFoldDB" id="A0A8J1XYT9"/>
<evidence type="ECO:0000313" key="5">
    <source>
        <dbReference type="Proteomes" id="UP000749559"/>
    </source>
</evidence>
<organism evidence="4 5">
    <name type="scientific">Owenia fusiformis</name>
    <name type="common">Polychaete worm</name>
    <dbReference type="NCBI Taxonomy" id="6347"/>
    <lineage>
        <taxon>Eukaryota</taxon>
        <taxon>Metazoa</taxon>
        <taxon>Spiralia</taxon>
        <taxon>Lophotrochozoa</taxon>
        <taxon>Annelida</taxon>
        <taxon>Polychaeta</taxon>
        <taxon>Sedentaria</taxon>
        <taxon>Canalipalpata</taxon>
        <taxon>Sabellida</taxon>
        <taxon>Oweniida</taxon>
        <taxon>Oweniidae</taxon>
        <taxon>Owenia</taxon>
    </lineage>
</organism>
<evidence type="ECO:0000256" key="2">
    <source>
        <dbReference type="SAM" id="MobiDB-lite"/>
    </source>
</evidence>
<dbReference type="OrthoDB" id="297375at2759"/>
<feature type="domain" description="RCC1-like" evidence="3">
    <location>
        <begin position="73"/>
        <end position="460"/>
    </location>
</feature>
<proteinExistence type="predicted"/>
<dbReference type="EMBL" id="CAIIXF020000001">
    <property type="protein sequence ID" value="CAH1774062.1"/>
    <property type="molecule type" value="Genomic_DNA"/>
</dbReference>
<dbReference type="GO" id="GO:0016020">
    <property type="term" value="C:membrane"/>
    <property type="evidence" value="ECO:0007669"/>
    <property type="project" value="TreeGrafter"/>
</dbReference>
<reference evidence="4" key="1">
    <citation type="submission" date="2022-03" db="EMBL/GenBank/DDBJ databases">
        <authorList>
            <person name="Martin C."/>
        </authorList>
    </citation>
    <scope>NUCLEOTIDE SEQUENCE</scope>
</reference>
<dbReference type="InterPro" id="IPR058923">
    <property type="entry name" value="RCC1-like_dom"/>
</dbReference>